<name>A0A0L0CQU8_LUCCU</name>
<dbReference type="AlphaFoldDB" id="A0A0L0CQU8"/>
<dbReference type="EMBL" id="JRES01000147">
    <property type="protein sequence ID" value="KNC33814.1"/>
    <property type="molecule type" value="Genomic_DNA"/>
</dbReference>
<gene>
    <name evidence="1" type="ORF">FF38_10820</name>
</gene>
<evidence type="ECO:0000313" key="1">
    <source>
        <dbReference type="EMBL" id="KNC33814.1"/>
    </source>
</evidence>
<accession>A0A0L0CQU8</accession>
<keyword evidence="2" id="KW-1185">Reference proteome</keyword>
<organism evidence="1 2">
    <name type="scientific">Lucilia cuprina</name>
    <name type="common">Green bottle fly</name>
    <name type="synonym">Australian sheep blowfly</name>
    <dbReference type="NCBI Taxonomy" id="7375"/>
    <lineage>
        <taxon>Eukaryota</taxon>
        <taxon>Metazoa</taxon>
        <taxon>Ecdysozoa</taxon>
        <taxon>Arthropoda</taxon>
        <taxon>Hexapoda</taxon>
        <taxon>Insecta</taxon>
        <taxon>Pterygota</taxon>
        <taxon>Neoptera</taxon>
        <taxon>Endopterygota</taxon>
        <taxon>Diptera</taxon>
        <taxon>Brachycera</taxon>
        <taxon>Muscomorpha</taxon>
        <taxon>Oestroidea</taxon>
        <taxon>Calliphoridae</taxon>
        <taxon>Luciliinae</taxon>
        <taxon>Lucilia</taxon>
    </lineage>
</organism>
<reference evidence="1 2" key="1">
    <citation type="journal article" date="2015" name="Nat. Commun.">
        <title>Lucilia cuprina genome unlocks parasitic fly biology to underpin future interventions.</title>
        <authorList>
            <person name="Anstead C.A."/>
            <person name="Korhonen P.K."/>
            <person name="Young N.D."/>
            <person name="Hall R.S."/>
            <person name="Jex A.R."/>
            <person name="Murali S.C."/>
            <person name="Hughes D.S."/>
            <person name="Lee S.F."/>
            <person name="Perry T."/>
            <person name="Stroehlein A.J."/>
            <person name="Ansell B.R."/>
            <person name="Breugelmans B."/>
            <person name="Hofmann A."/>
            <person name="Qu J."/>
            <person name="Dugan S."/>
            <person name="Lee S.L."/>
            <person name="Chao H."/>
            <person name="Dinh H."/>
            <person name="Han Y."/>
            <person name="Doddapaneni H.V."/>
            <person name="Worley K.C."/>
            <person name="Muzny D.M."/>
            <person name="Ioannidis P."/>
            <person name="Waterhouse R.M."/>
            <person name="Zdobnov E.M."/>
            <person name="James P.J."/>
            <person name="Bagnall N.H."/>
            <person name="Kotze A.C."/>
            <person name="Gibbs R.A."/>
            <person name="Richards S."/>
            <person name="Batterham P."/>
            <person name="Gasser R.B."/>
        </authorList>
    </citation>
    <scope>NUCLEOTIDE SEQUENCE [LARGE SCALE GENOMIC DNA]</scope>
    <source>
        <strain evidence="1 2">LS</strain>
        <tissue evidence="1">Full body</tissue>
    </source>
</reference>
<protein>
    <submittedName>
        <fullName evidence="1">Uncharacterized protein</fullName>
    </submittedName>
</protein>
<evidence type="ECO:0000313" key="2">
    <source>
        <dbReference type="Proteomes" id="UP000037069"/>
    </source>
</evidence>
<proteinExistence type="predicted"/>
<sequence length="181" mass="20004">MYLRCSSQKNFPTTYCWHKLICTSDASHLIFRYHSLDARLHLHVPFHKGHIGTVNAEQNKSLPPVDEIIPKEKVQSRNSGHHVSVSTVFENNAHIPITNSILKTAEPTIVPMPTSSNDTKTPITLVNNSGALPPAAMNVAPATSSVMPNFSMITSKEGTKNSSQTMAKATNIHNFYRNENI</sequence>
<comment type="caution">
    <text evidence="1">The sequence shown here is derived from an EMBL/GenBank/DDBJ whole genome shotgun (WGS) entry which is preliminary data.</text>
</comment>
<dbReference type="Proteomes" id="UP000037069">
    <property type="component" value="Unassembled WGS sequence"/>
</dbReference>